<proteinExistence type="predicted"/>
<sequence>MEAVVAAQRLAALCGSLRKASFNCDLTTSFTLLVKDSVKGIEIEYIDIAPLPMLNTNLEVNGTYPHVVEAFHQKILKADYYLFASPEYNYFVSGTLLIPVCLSYYVLQ</sequence>
<comment type="caution">
    <text evidence="1">The sequence shown here is derived from an EMBL/GenBank/DDBJ whole genome shotgun (WGS) entry which is preliminary data.</text>
</comment>
<name>A0ACC1C368_9ROSI</name>
<reference evidence="2" key="1">
    <citation type="journal article" date="2023" name="G3 (Bethesda)">
        <title>Genome assembly and association tests identify interacting loci associated with vigor, precocity, and sex in interspecific pistachio rootstocks.</title>
        <authorList>
            <person name="Palmer W."/>
            <person name="Jacygrad E."/>
            <person name="Sagayaradj S."/>
            <person name="Cavanaugh K."/>
            <person name="Han R."/>
            <person name="Bertier L."/>
            <person name="Beede B."/>
            <person name="Kafkas S."/>
            <person name="Golino D."/>
            <person name="Preece J."/>
            <person name="Michelmore R."/>
        </authorList>
    </citation>
    <scope>NUCLEOTIDE SEQUENCE [LARGE SCALE GENOMIC DNA]</scope>
</reference>
<protein>
    <submittedName>
        <fullName evidence="1">Uncharacterized protein</fullName>
    </submittedName>
</protein>
<dbReference type="EMBL" id="CM047898">
    <property type="protein sequence ID" value="KAJ0106473.1"/>
    <property type="molecule type" value="Genomic_DNA"/>
</dbReference>
<keyword evidence="2" id="KW-1185">Reference proteome</keyword>
<evidence type="ECO:0000313" key="1">
    <source>
        <dbReference type="EMBL" id="KAJ0106473.1"/>
    </source>
</evidence>
<dbReference type="Proteomes" id="UP001164250">
    <property type="component" value="Chromosome 2"/>
</dbReference>
<gene>
    <name evidence="1" type="ORF">Patl1_18632</name>
</gene>
<organism evidence="1 2">
    <name type="scientific">Pistacia atlantica</name>
    <dbReference type="NCBI Taxonomy" id="434234"/>
    <lineage>
        <taxon>Eukaryota</taxon>
        <taxon>Viridiplantae</taxon>
        <taxon>Streptophyta</taxon>
        <taxon>Embryophyta</taxon>
        <taxon>Tracheophyta</taxon>
        <taxon>Spermatophyta</taxon>
        <taxon>Magnoliopsida</taxon>
        <taxon>eudicotyledons</taxon>
        <taxon>Gunneridae</taxon>
        <taxon>Pentapetalae</taxon>
        <taxon>rosids</taxon>
        <taxon>malvids</taxon>
        <taxon>Sapindales</taxon>
        <taxon>Anacardiaceae</taxon>
        <taxon>Pistacia</taxon>
    </lineage>
</organism>
<evidence type="ECO:0000313" key="2">
    <source>
        <dbReference type="Proteomes" id="UP001164250"/>
    </source>
</evidence>
<accession>A0ACC1C368</accession>